<accession>A4A223</accession>
<evidence type="ECO:0000256" key="1">
    <source>
        <dbReference type="SAM" id="Phobius"/>
    </source>
</evidence>
<feature type="transmembrane region" description="Helical" evidence="1">
    <location>
        <begin position="147"/>
        <end position="166"/>
    </location>
</feature>
<feature type="transmembrane region" description="Helical" evidence="1">
    <location>
        <begin position="172"/>
        <end position="190"/>
    </location>
</feature>
<comment type="caution">
    <text evidence="2">The sequence shown here is derived from an EMBL/GenBank/DDBJ whole genome shotgun (WGS) entry which is preliminary data.</text>
</comment>
<keyword evidence="1" id="KW-0812">Transmembrane</keyword>
<evidence type="ECO:0000313" key="3">
    <source>
        <dbReference type="Proteomes" id="UP000004358"/>
    </source>
</evidence>
<dbReference type="OrthoDB" id="277696at2"/>
<dbReference type="Proteomes" id="UP000004358">
    <property type="component" value="Unassembled WGS sequence"/>
</dbReference>
<dbReference type="HOGENOM" id="CLU_1387927_0_0_0"/>
<reference evidence="2 3" key="1">
    <citation type="submission" date="2006-02" db="EMBL/GenBank/DDBJ databases">
        <authorList>
            <person name="Amann R."/>
            <person name="Ferriera S."/>
            <person name="Johnson J."/>
            <person name="Kravitz S."/>
            <person name="Halpern A."/>
            <person name="Remington K."/>
            <person name="Beeson K."/>
            <person name="Tran B."/>
            <person name="Rogers Y.-H."/>
            <person name="Friedman R."/>
            <person name="Venter J.C."/>
        </authorList>
    </citation>
    <scope>NUCLEOTIDE SEQUENCE [LARGE SCALE GENOMIC DNA]</scope>
    <source>
        <strain evidence="2 3">DSM 3645</strain>
    </source>
</reference>
<protein>
    <submittedName>
        <fullName evidence="2">Uncharacterized protein</fullName>
    </submittedName>
</protein>
<dbReference type="EMBL" id="AANZ01000040">
    <property type="protein sequence ID" value="EAQ77185.1"/>
    <property type="molecule type" value="Genomic_DNA"/>
</dbReference>
<name>A4A223_9BACT</name>
<organism evidence="2 3">
    <name type="scientific">Blastopirellula marina DSM 3645</name>
    <dbReference type="NCBI Taxonomy" id="314230"/>
    <lineage>
        <taxon>Bacteria</taxon>
        <taxon>Pseudomonadati</taxon>
        <taxon>Planctomycetota</taxon>
        <taxon>Planctomycetia</taxon>
        <taxon>Pirellulales</taxon>
        <taxon>Pirellulaceae</taxon>
        <taxon>Blastopirellula</taxon>
    </lineage>
</organism>
<gene>
    <name evidence="2" type="ORF">DSM3645_13123</name>
</gene>
<feature type="transmembrane region" description="Helical" evidence="1">
    <location>
        <begin position="119"/>
        <end position="138"/>
    </location>
</feature>
<keyword evidence="1" id="KW-0472">Membrane</keyword>
<dbReference type="eggNOG" id="ENOG5033H1X">
    <property type="taxonomic scope" value="Bacteria"/>
</dbReference>
<dbReference type="STRING" id="314230.DSM3645_13123"/>
<feature type="transmembrane region" description="Helical" evidence="1">
    <location>
        <begin position="70"/>
        <end position="90"/>
    </location>
</feature>
<proteinExistence type="predicted"/>
<sequence length="196" mass="21516">MLQQPGMRENYGLSRIGTNLADDGILNASMDLGDGLTRWSIRAALTVLVLCCAGRQLASDNQRWQAIDRLLWPLGCALFLTHIAAAIYFFHHGSQAAAFADIANQTKEVLGAAVGEGLYVNYLMAVVWTADAVWLAALPHSYRRRPAWVEGAVLGFFLFIAFNGTVIFKSGWLRVAGLVGTTVIAAALIWRGWRHR</sequence>
<dbReference type="AlphaFoldDB" id="A4A223"/>
<evidence type="ECO:0000313" key="2">
    <source>
        <dbReference type="EMBL" id="EAQ77185.1"/>
    </source>
</evidence>
<dbReference type="RefSeq" id="WP_002650523.1">
    <property type="nucleotide sequence ID" value="NZ_CH672376.1"/>
</dbReference>
<keyword evidence="1" id="KW-1133">Transmembrane helix</keyword>